<keyword evidence="3" id="KW-0902">Two-component regulatory system</keyword>
<keyword evidence="7" id="KW-0597">Phosphoprotein</keyword>
<keyword evidence="2" id="KW-0963">Cytoplasm</keyword>
<dbReference type="SUPFAM" id="SSF52172">
    <property type="entry name" value="CheY-like"/>
    <property type="match status" value="1"/>
</dbReference>
<evidence type="ECO:0000259" key="8">
    <source>
        <dbReference type="PROSITE" id="PS50110"/>
    </source>
</evidence>
<feature type="domain" description="HTH LytTR-type" evidence="9">
    <location>
        <begin position="143"/>
        <end position="245"/>
    </location>
</feature>
<evidence type="ECO:0000256" key="1">
    <source>
        <dbReference type="ARBA" id="ARBA00018672"/>
    </source>
</evidence>
<dbReference type="SMART" id="SM00850">
    <property type="entry name" value="LytTR"/>
    <property type="match status" value="1"/>
</dbReference>
<dbReference type="Pfam" id="PF04397">
    <property type="entry name" value="LytTR"/>
    <property type="match status" value="1"/>
</dbReference>
<dbReference type="Proteomes" id="UP000295718">
    <property type="component" value="Unassembled WGS sequence"/>
</dbReference>
<name>A0A4R1R4M2_9FIRM</name>
<dbReference type="PROSITE" id="PS50930">
    <property type="entry name" value="HTH_LYTTR"/>
    <property type="match status" value="1"/>
</dbReference>
<keyword evidence="11" id="KW-1185">Reference proteome</keyword>
<evidence type="ECO:0000256" key="7">
    <source>
        <dbReference type="PROSITE-ProRule" id="PRU00169"/>
    </source>
</evidence>
<dbReference type="GO" id="GO:0000156">
    <property type="term" value="F:phosphorelay response regulator activity"/>
    <property type="evidence" value="ECO:0007669"/>
    <property type="project" value="InterPro"/>
</dbReference>
<evidence type="ECO:0000313" key="10">
    <source>
        <dbReference type="EMBL" id="TCL60424.1"/>
    </source>
</evidence>
<dbReference type="PROSITE" id="PS50110">
    <property type="entry name" value="RESPONSE_REGULATORY"/>
    <property type="match status" value="1"/>
</dbReference>
<feature type="domain" description="Response regulatory" evidence="8">
    <location>
        <begin position="3"/>
        <end position="126"/>
    </location>
</feature>
<dbReference type="GO" id="GO:0003677">
    <property type="term" value="F:DNA binding"/>
    <property type="evidence" value="ECO:0007669"/>
    <property type="project" value="InterPro"/>
</dbReference>
<proteinExistence type="predicted"/>
<evidence type="ECO:0000256" key="3">
    <source>
        <dbReference type="ARBA" id="ARBA00023012"/>
    </source>
</evidence>
<dbReference type="PANTHER" id="PTHR37299:SF3">
    <property type="entry name" value="STAGE 0 SPORULATION PROTEIN A HOMOLOG"/>
    <property type="match status" value="1"/>
</dbReference>
<keyword evidence="4" id="KW-0010">Activator</keyword>
<gene>
    <name evidence="10" type="ORF">EDD76_102120</name>
</gene>
<dbReference type="Gene3D" id="3.40.50.2300">
    <property type="match status" value="1"/>
</dbReference>
<comment type="function">
    <text evidence="6">Required for high-level post-exponential phase expression of a series of secreted proteins.</text>
</comment>
<dbReference type="InterPro" id="IPR001789">
    <property type="entry name" value="Sig_transdc_resp-reg_receiver"/>
</dbReference>
<protein>
    <recommendedName>
        <fullName evidence="1">Stage 0 sporulation protein A homolog</fullName>
    </recommendedName>
</protein>
<dbReference type="SMART" id="SM00448">
    <property type="entry name" value="REC"/>
    <property type="match status" value="1"/>
</dbReference>
<organism evidence="10 11">
    <name type="scientific">Kineothrix alysoides</name>
    <dbReference type="NCBI Taxonomy" id="1469948"/>
    <lineage>
        <taxon>Bacteria</taxon>
        <taxon>Bacillati</taxon>
        <taxon>Bacillota</taxon>
        <taxon>Clostridia</taxon>
        <taxon>Lachnospirales</taxon>
        <taxon>Lachnospiraceae</taxon>
        <taxon>Kineothrix</taxon>
    </lineage>
</organism>
<dbReference type="Pfam" id="PF00072">
    <property type="entry name" value="Response_reg"/>
    <property type="match status" value="1"/>
</dbReference>
<evidence type="ECO:0000259" key="9">
    <source>
        <dbReference type="PROSITE" id="PS50930"/>
    </source>
</evidence>
<evidence type="ECO:0000313" key="11">
    <source>
        <dbReference type="Proteomes" id="UP000295718"/>
    </source>
</evidence>
<evidence type="ECO:0000256" key="6">
    <source>
        <dbReference type="ARBA" id="ARBA00037164"/>
    </source>
</evidence>
<evidence type="ECO:0000256" key="2">
    <source>
        <dbReference type="ARBA" id="ARBA00022490"/>
    </source>
</evidence>
<dbReference type="STRING" id="1469948.GCA_000732725_00157"/>
<dbReference type="EMBL" id="SLUO01000002">
    <property type="protein sequence ID" value="TCL60424.1"/>
    <property type="molecule type" value="Genomic_DNA"/>
</dbReference>
<comment type="caution">
    <text evidence="10">The sequence shown here is derived from an EMBL/GenBank/DDBJ whole genome shotgun (WGS) entry which is preliminary data.</text>
</comment>
<evidence type="ECO:0000256" key="4">
    <source>
        <dbReference type="ARBA" id="ARBA00023159"/>
    </source>
</evidence>
<evidence type="ECO:0000256" key="5">
    <source>
        <dbReference type="ARBA" id="ARBA00024867"/>
    </source>
</evidence>
<dbReference type="Gene3D" id="2.40.50.1020">
    <property type="entry name" value="LytTr DNA-binding domain"/>
    <property type="match status" value="1"/>
</dbReference>
<reference evidence="10 11" key="1">
    <citation type="submission" date="2019-03" db="EMBL/GenBank/DDBJ databases">
        <title>Genomic Encyclopedia of Type Strains, Phase IV (KMG-IV): sequencing the most valuable type-strain genomes for metagenomic binning, comparative biology and taxonomic classification.</title>
        <authorList>
            <person name="Goeker M."/>
        </authorList>
    </citation>
    <scope>NUCLEOTIDE SEQUENCE [LARGE SCALE GENOMIC DNA]</scope>
    <source>
        <strain evidence="10 11">DSM 100556</strain>
    </source>
</reference>
<dbReference type="AlphaFoldDB" id="A0A4R1R4M2"/>
<comment type="function">
    <text evidence="5">May play the central regulatory role in sporulation. It may be an element of the effector pathway responsible for the activation of sporulation genes in response to nutritional stress. Spo0A may act in concert with spo0H (a sigma factor) to control the expression of some genes that are critical to the sporulation process.</text>
</comment>
<dbReference type="InterPro" id="IPR007492">
    <property type="entry name" value="LytTR_DNA-bd_dom"/>
</dbReference>
<sequence length="248" mass="28506">MLPVYICDDDENQLQHFNKLVSNTIMIEDMDASIVCTTSSPYQLLSYLTEHKTPSLYFLDVNLNTSIDGFALAREIRKYDPRGFIVFVTVHSELSYLSFKYKVEAMDYIIKSDSKDISSRIRECILKALELYTLPTNTIQKAIALKIDGRIISMKLPDIYCIETSVEAHKIRIYKRNGYTELFYSLKKIVKLLDESFFQCHKSCIINLSHVKEVNIKNCLVILENGKVCPVATRIVKSLALKLNMNIP</sequence>
<dbReference type="InterPro" id="IPR011006">
    <property type="entry name" value="CheY-like_superfamily"/>
</dbReference>
<feature type="modified residue" description="4-aspartylphosphate" evidence="7">
    <location>
        <position position="60"/>
    </location>
</feature>
<dbReference type="InterPro" id="IPR046947">
    <property type="entry name" value="LytR-like"/>
</dbReference>
<dbReference type="PANTHER" id="PTHR37299">
    <property type="entry name" value="TRANSCRIPTIONAL REGULATOR-RELATED"/>
    <property type="match status" value="1"/>
</dbReference>
<accession>A0A4R1R4M2</accession>